<reference evidence="3" key="1">
    <citation type="submission" date="2013-08" db="EMBL/GenBank/DDBJ databases">
        <title>Gene expansion shapes genome architecture in the human pathogen Lichtheimia corymbifera: an evolutionary genomics analysis in the ancient terrestrial Mucorales (Mucoromycotina).</title>
        <authorList>
            <person name="Schwartze V.U."/>
            <person name="Winter S."/>
            <person name="Shelest E."/>
            <person name="Marcet-Houben M."/>
            <person name="Horn F."/>
            <person name="Wehner S."/>
            <person name="Hoffmann K."/>
            <person name="Riege K."/>
            <person name="Sammeth M."/>
            <person name="Nowrousian M."/>
            <person name="Valiante V."/>
            <person name="Linde J."/>
            <person name="Jacobsen I.D."/>
            <person name="Marz M."/>
            <person name="Brakhage A.A."/>
            <person name="Gabaldon T."/>
            <person name="Bocker S."/>
            <person name="Voigt K."/>
        </authorList>
    </citation>
    <scope>NUCLEOTIDE SEQUENCE [LARGE SCALE GENOMIC DNA]</scope>
    <source>
        <strain evidence="3">FSU 9682</strain>
    </source>
</reference>
<feature type="domain" description="AB hydrolase-1" evidence="2">
    <location>
        <begin position="67"/>
        <end position="311"/>
    </location>
</feature>
<proteinExistence type="predicted"/>
<dbReference type="Proteomes" id="UP000027586">
    <property type="component" value="Unassembled WGS sequence"/>
</dbReference>
<dbReference type="Gene3D" id="3.40.50.1820">
    <property type="entry name" value="alpha/beta hydrolase"/>
    <property type="match status" value="1"/>
</dbReference>
<keyword evidence="4" id="KW-1185">Reference proteome</keyword>
<comment type="caution">
    <text evidence="3">The sequence shown here is derived from an EMBL/GenBank/DDBJ whole genome shotgun (WGS) entry which is preliminary data.</text>
</comment>
<dbReference type="InterPro" id="IPR029058">
    <property type="entry name" value="AB_hydrolase_fold"/>
</dbReference>
<organism evidence="3 4">
    <name type="scientific">Lichtheimia corymbifera JMRC:FSU:9682</name>
    <dbReference type="NCBI Taxonomy" id="1263082"/>
    <lineage>
        <taxon>Eukaryota</taxon>
        <taxon>Fungi</taxon>
        <taxon>Fungi incertae sedis</taxon>
        <taxon>Mucoromycota</taxon>
        <taxon>Mucoromycotina</taxon>
        <taxon>Mucoromycetes</taxon>
        <taxon>Mucorales</taxon>
        <taxon>Lichtheimiaceae</taxon>
        <taxon>Lichtheimia</taxon>
    </lineage>
</organism>
<dbReference type="SUPFAM" id="SSF53474">
    <property type="entry name" value="alpha/beta-Hydrolases"/>
    <property type="match status" value="1"/>
</dbReference>
<sequence length="330" mass="37171">MTRLEPVLSTSIPVHPATQGSDVQRLAVEKHTYPAPMQPVERSLAFVWSHANGFCKEMMHPLMRRFATQLRSLPAYQHTTFDFYAWDARNQGDSARLNADHIHVPTYGWLDNAMDTVQVINEMGLKKNYDKVIGVGHSFGGSAMIIAEFFFPHIFDGLCILEAVIAKQFVPYKIRSNFPAIKTTLKRRDTWPSREECFKSLSGRPFWRDLHPEVLQNFVQYALYDTEEGTVKLKCPKEEEHLVYLAGAYGSPVAFNSLKSVTVPVHMVHGDKSTFTDASTAGDIKALSHHVSSAVLDGSHMIPVEKPDALVPEIVYLTERVVIESDRAKL</sequence>
<evidence type="ECO:0000259" key="2">
    <source>
        <dbReference type="Pfam" id="PF12697"/>
    </source>
</evidence>
<feature type="region of interest" description="Disordered" evidence="1">
    <location>
        <begin position="1"/>
        <end position="20"/>
    </location>
</feature>
<dbReference type="VEuPathDB" id="FungiDB:LCOR_00605.1"/>
<gene>
    <name evidence="3" type="ORF">LCOR_00605.1</name>
</gene>
<protein>
    <recommendedName>
        <fullName evidence="2">AB hydrolase-1 domain-containing protein</fullName>
    </recommendedName>
</protein>
<dbReference type="OrthoDB" id="94039at2759"/>
<evidence type="ECO:0000313" key="3">
    <source>
        <dbReference type="EMBL" id="CDH48836.1"/>
    </source>
</evidence>
<name>A0A068RIM5_9FUNG</name>
<feature type="compositionally biased region" description="Polar residues" evidence="1">
    <location>
        <begin position="8"/>
        <end position="20"/>
    </location>
</feature>
<dbReference type="EMBL" id="CBTN010000002">
    <property type="protein sequence ID" value="CDH48836.1"/>
    <property type="molecule type" value="Genomic_DNA"/>
</dbReference>
<evidence type="ECO:0000256" key="1">
    <source>
        <dbReference type="SAM" id="MobiDB-lite"/>
    </source>
</evidence>
<accession>A0A068RIM5</accession>
<dbReference type="InterPro" id="IPR000073">
    <property type="entry name" value="AB_hydrolase_1"/>
</dbReference>
<dbReference type="Pfam" id="PF12697">
    <property type="entry name" value="Abhydrolase_6"/>
    <property type="match status" value="1"/>
</dbReference>
<dbReference type="AlphaFoldDB" id="A0A068RIM5"/>
<evidence type="ECO:0000313" key="4">
    <source>
        <dbReference type="Proteomes" id="UP000027586"/>
    </source>
</evidence>